<evidence type="ECO:0000256" key="7">
    <source>
        <dbReference type="ARBA" id="ARBA00023136"/>
    </source>
</evidence>
<proteinExistence type="predicted"/>
<feature type="transmembrane region" description="Helical" evidence="8">
    <location>
        <begin position="261"/>
        <end position="279"/>
    </location>
</feature>
<keyword evidence="11" id="KW-1185">Reference proteome</keyword>
<dbReference type="InterPro" id="IPR038731">
    <property type="entry name" value="RgtA/B/C-like"/>
</dbReference>
<keyword evidence="2" id="KW-1003">Cell membrane</keyword>
<feature type="transmembrane region" description="Helical" evidence="8">
    <location>
        <begin position="333"/>
        <end position="355"/>
    </location>
</feature>
<dbReference type="InterPro" id="IPR050297">
    <property type="entry name" value="LipidA_mod_glycosyltrf_83"/>
</dbReference>
<feature type="transmembrane region" description="Helical" evidence="8">
    <location>
        <begin position="309"/>
        <end position="326"/>
    </location>
</feature>
<dbReference type="EMBL" id="JACHDY010000001">
    <property type="protein sequence ID" value="MBB5315837.1"/>
    <property type="molecule type" value="Genomic_DNA"/>
</dbReference>
<dbReference type="GO" id="GO:0005886">
    <property type="term" value="C:plasma membrane"/>
    <property type="evidence" value="ECO:0007669"/>
    <property type="project" value="UniProtKB-SubCell"/>
</dbReference>
<evidence type="ECO:0000259" key="9">
    <source>
        <dbReference type="Pfam" id="PF13231"/>
    </source>
</evidence>
<dbReference type="Pfam" id="PF13231">
    <property type="entry name" value="PMT_2"/>
    <property type="match status" value="1"/>
</dbReference>
<evidence type="ECO:0000313" key="10">
    <source>
        <dbReference type="EMBL" id="MBB5315837.1"/>
    </source>
</evidence>
<feature type="domain" description="Glycosyltransferase RgtA/B/C/D-like" evidence="9">
    <location>
        <begin position="65"/>
        <end position="225"/>
    </location>
</feature>
<evidence type="ECO:0000256" key="1">
    <source>
        <dbReference type="ARBA" id="ARBA00004651"/>
    </source>
</evidence>
<organism evidence="10 11">
    <name type="scientific">Tunturiibacter empetritectus</name>
    <dbReference type="NCBI Taxonomy" id="3069691"/>
    <lineage>
        <taxon>Bacteria</taxon>
        <taxon>Pseudomonadati</taxon>
        <taxon>Acidobacteriota</taxon>
        <taxon>Terriglobia</taxon>
        <taxon>Terriglobales</taxon>
        <taxon>Acidobacteriaceae</taxon>
        <taxon>Tunturiibacter</taxon>
    </lineage>
</organism>
<evidence type="ECO:0000256" key="2">
    <source>
        <dbReference type="ARBA" id="ARBA00022475"/>
    </source>
</evidence>
<keyword evidence="4" id="KW-0808">Transferase</keyword>
<evidence type="ECO:0000256" key="8">
    <source>
        <dbReference type="SAM" id="Phobius"/>
    </source>
</evidence>
<gene>
    <name evidence="10" type="ORF">HDF09_000487</name>
</gene>
<evidence type="ECO:0000256" key="3">
    <source>
        <dbReference type="ARBA" id="ARBA00022676"/>
    </source>
</evidence>
<keyword evidence="3" id="KW-0328">Glycosyltransferase</keyword>
<evidence type="ECO:0000256" key="4">
    <source>
        <dbReference type="ARBA" id="ARBA00022679"/>
    </source>
</evidence>
<name>A0A7W8MQ28_9BACT</name>
<feature type="transmembrane region" description="Helical" evidence="8">
    <location>
        <begin position="286"/>
        <end position="303"/>
    </location>
</feature>
<comment type="subcellular location">
    <subcellularLocation>
        <location evidence="1">Cell membrane</location>
        <topology evidence="1">Multi-pass membrane protein</topology>
    </subcellularLocation>
</comment>
<comment type="caution">
    <text evidence="10">The sequence shown here is derived from an EMBL/GenBank/DDBJ whole genome shotgun (WGS) entry which is preliminary data.</text>
</comment>
<dbReference type="Proteomes" id="UP000568106">
    <property type="component" value="Unassembled WGS sequence"/>
</dbReference>
<sequence>MQLNSPATRDSSFQRAFQIAVVFALVKLSIQVGANLMAQHLGYGYERDELYYLICGRFLDWGYVDQPPLVALQARVVTAVFGSSLVEVRMLSAMAGAVKVLLTGLLAWSLGGRRTAQTLAMIAVLVAPEYLGIDGYLSMNSVESILWMGCLLSVILVARGQDQRWWLAAGVLGGLGLQNKHSTAFFLAALLFGLAATKQRRILLSRWFAIAMALMVLIALPNLIWESRHHWATFVLLNNIAHSSKNVVYGPISFLHHQMQMMNPLTVLMWVPGLIWLLFAQGSKRWRFVGVTYLVFLVVMMFLHSKDYYVAPIYPVLFSAGGLVWESWTRSRYWVACTYSLILVVTGVLLAPMSLPILPPTDFVRYMHMLHFKPSSTENLVIGPLPSFTADMFGWPELTAEVARVYGALGPGDQAKTGIFCQNYGEASAINYLGAQYGLPFAISGHQNYYLWGTHGYTGELMIVVGKPETELKEMFFSVKAVGYVNHPYAMPFEHVTIYLCRGARVPLSRLWQQQRLWM</sequence>
<accession>A0A7W8MQ28</accession>
<dbReference type="GO" id="GO:0009103">
    <property type="term" value="P:lipopolysaccharide biosynthetic process"/>
    <property type="evidence" value="ECO:0007669"/>
    <property type="project" value="UniProtKB-ARBA"/>
</dbReference>
<evidence type="ECO:0000256" key="6">
    <source>
        <dbReference type="ARBA" id="ARBA00022989"/>
    </source>
</evidence>
<keyword evidence="6 8" id="KW-1133">Transmembrane helix</keyword>
<dbReference type="PANTHER" id="PTHR33908:SF11">
    <property type="entry name" value="MEMBRANE PROTEIN"/>
    <property type="match status" value="1"/>
</dbReference>
<keyword evidence="5 8" id="KW-0812">Transmembrane</keyword>
<reference evidence="10" key="1">
    <citation type="submission" date="2020-08" db="EMBL/GenBank/DDBJ databases">
        <title>Genomic Encyclopedia of Type Strains, Phase IV (KMG-V): Genome sequencing to study the core and pangenomes of soil and plant-associated prokaryotes.</title>
        <authorList>
            <person name="Whitman W."/>
        </authorList>
    </citation>
    <scope>NUCLEOTIDE SEQUENCE [LARGE SCALE GENOMIC DNA]</scope>
    <source>
        <strain evidence="10">M8UP27</strain>
    </source>
</reference>
<feature type="transmembrane region" description="Helical" evidence="8">
    <location>
        <begin position="16"/>
        <end position="38"/>
    </location>
</feature>
<feature type="transmembrane region" description="Helical" evidence="8">
    <location>
        <begin position="91"/>
        <end position="110"/>
    </location>
</feature>
<dbReference type="PANTHER" id="PTHR33908">
    <property type="entry name" value="MANNOSYLTRANSFERASE YKCB-RELATED"/>
    <property type="match status" value="1"/>
</dbReference>
<protein>
    <recommendedName>
        <fullName evidence="9">Glycosyltransferase RgtA/B/C/D-like domain-containing protein</fullName>
    </recommendedName>
</protein>
<evidence type="ECO:0000256" key="5">
    <source>
        <dbReference type="ARBA" id="ARBA00022692"/>
    </source>
</evidence>
<feature type="transmembrane region" description="Helical" evidence="8">
    <location>
        <begin position="204"/>
        <end position="225"/>
    </location>
</feature>
<evidence type="ECO:0000313" key="11">
    <source>
        <dbReference type="Proteomes" id="UP000568106"/>
    </source>
</evidence>
<keyword evidence="7 8" id="KW-0472">Membrane</keyword>
<dbReference type="AlphaFoldDB" id="A0A7W8MQ28"/>
<dbReference type="GO" id="GO:0016763">
    <property type="term" value="F:pentosyltransferase activity"/>
    <property type="evidence" value="ECO:0007669"/>
    <property type="project" value="TreeGrafter"/>
</dbReference>